<proteinExistence type="predicted"/>
<dbReference type="Pfam" id="PF25597">
    <property type="entry name" value="SH3_retrovirus"/>
    <property type="match status" value="1"/>
</dbReference>
<organism evidence="2 3">
    <name type="scientific">Austropuccinia psidii MF-1</name>
    <dbReference type="NCBI Taxonomy" id="1389203"/>
    <lineage>
        <taxon>Eukaryota</taxon>
        <taxon>Fungi</taxon>
        <taxon>Dikarya</taxon>
        <taxon>Basidiomycota</taxon>
        <taxon>Pucciniomycotina</taxon>
        <taxon>Pucciniomycetes</taxon>
        <taxon>Pucciniales</taxon>
        <taxon>Sphaerophragmiaceae</taxon>
        <taxon>Austropuccinia</taxon>
    </lineage>
</organism>
<dbReference type="InterPro" id="IPR057670">
    <property type="entry name" value="SH3_retrovirus"/>
</dbReference>
<sequence>MSELPNQYWAEAINTSTSLTNIIPIPSKNNLSPFQLWTKNAPKRKKIRTFGCKVVFLIPKHKKIIKLAPVGEVDILLGLNGSSYQILKLSDKKVYCSRHVMLFKKEFPSLEQNLESHLPLLIPSWKDTQEENEFFDFQEILEEDENRILEDLELEHMESSEDGSEILENLLPPAARQIKVTGPKHPTLINSDISTLNILPYPRQQVAVLTERDPLT</sequence>
<dbReference type="OrthoDB" id="1751476at2759"/>
<comment type="caution">
    <text evidence="2">The sequence shown here is derived from an EMBL/GenBank/DDBJ whole genome shotgun (WGS) entry which is preliminary data.</text>
</comment>
<evidence type="ECO:0000313" key="2">
    <source>
        <dbReference type="EMBL" id="MBW0571869.1"/>
    </source>
</evidence>
<dbReference type="AlphaFoldDB" id="A0A9Q3K296"/>
<evidence type="ECO:0000313" key="3">
    <source>
        <dbReference type="Proteomes" id="UP000765509"/>
    </source>
</evidence>
<evidence type="ECO:0000259" key="1">
    <source>
        <dbReference type="Pfam" id="PF25597"/>
    </source>
</evidence>
<keyword evidence="3" id="KW-1185">Reference proteome</keyword>
<dbReference type="Proteomes" id="UP000765509">
    <property type="component" value="Unassembled WGS sequence"/>
</dbReference>
<reference evidence="2" key="1">
    <citation type="submission" date="2021-03" db="EMBL/GenBank/DDBJ databases">
        <title>Draft genome sequence of rust myrtle Austropuccinia psidii MF-1, a brazilian biotype.</title>
        <authorList>
            <person name="Quecine M.C."/>
            <person name="Pachon D.M.R."/>
            <person name="Bonatelli M.L."/>
            <person name="Correr F.H."/>
            <person name="Franceschini L.M."/>
            <person name="Leite T.F."/>
            <person name="Margarido G.R.A."/>
            <person name="Almeida C.A."/>
            <person name="Ferrarezi J.A."/>
            <person name="Labate C.A."/>
        </authorList>
    </citation>
    <scope>NUCLEOTIDE SEQUENCE</scope>
    <source>
        <strain evidence="2">MF-1</strain>
    </source>
</reference>
<dbReference type="EMBL" id="AVOT02088990">
    <property type="protein sequence ID" value="MBW0571869.1"/>
    <property type="molecule type" value="Genomic_DNA"/>
</dbReference>
<name>A0A9Q3K296_9BASI</name>
<feature type="domain" description="Retroviral polymerase SH3-like" evidence="1">
    <location>
        <begin position="52"/>
        <end position="112"/>
    </location>
</feature>
<gene>
    <name evidence="2" type="ORF">O181_111584</name>
</gene>
<protein>
    <recommendedName>
        <fullName evidence="1">Retroviral polymerase SH3-like domain-containing protein</fullName>
    </recommendedName>
</protein>
<accession>A0A9Q3K296</accession>